<feature type="domain" description="DUF1858" evidence="1">
    <location>
        <begin position="4"/>
        <end position="57"/>
    </location>
</feature>
<evidence type="ECO:0000259" key="1">
    <source>
        <dbReference type="Pfam" id="PF08984"/>
    </source>
</evidence>
<dbReference type="STRING" id="39482.ERS852491_03452"/>
<gene>
    <name evidence="2" type="ORF">ERS852491_03452</name>
</gene>
<reference evidence="2 3" key="1">
    <citation type="submission" date="2015-09" db="EMBL/GenBank/DDBJ databases">
        <authorList>
            <consortium name="Pathogen Informatics"/>
        </authorList>
    </citation>
    <scope>NUCLEOTIDE SEQUENCE [LARGE SCALE GENOMIC DNA]</scope>
    <source>
        <strain evidence="2 3">2789STDY5834876</strain>
    </source>
</reference>
<evidence type="ECO:0000313" key="3">
    <source>
        <dbReference type="Proteomes" id="UP000095544"/>
    </source>
</evidence>
<proteinExistence type="predicted"/>
<dbReference type="NCBIfam" id="TIGR03980">
    <property type="entry name" value="prismane_assoc"/>
    <property type="match status" value="1"/>
</dbReference>
<dbReference type="PANTHER" id="PTHR39341">
    <property type="entry name" value="BSL7085 PROTEIN"/>
    <property type="match status" value="1"/>
</dbReference>
<dbReference type="OrthoDB" id="15017at2"/>
<dbReference type="Proteomes" id="UP000095544">
    <property type="component" value="Unassembled WGS sequence"/>
</dbReference>
<accession>A0A174IA48</accession>
<organism evidence="2 3">
    <name type="scientific">Faecalicatena contorta</name>
    <dbReference type="NCBI Taxonomy" id="39482"/>
    <lineage>
        <taxon>Bacteria</taxon>
        <taxon>Bacillati</taxon>
        <taxon>Bacillota</taxon>
        <taxon>Clostridia</taxon>
        <taxon>Lachnospirales</taxon>
        <taxon>Lachnospiraceae</taxon>
        <taxon>Faecalicatena</taxon>
    </lineage>
</organism>
<dbReference type="InterPro" id="IPR015077">
    <property type="entry name" value="DUF1858"/>
</dbReference>
<dbReference type="InterPro" id="IPR038062">
    <property type="entry name" value="ScdA-like_N_sf"/>
</dbReference>
<protein>
    <submittedName>
        <fullName evidence="2">Hybrid cluster protein-associated redox disulfide domain</fullName>
    </submittedName>
</protein>
<dbReference type="Pfam" id="PF08984">
    <property type="entry name" value="DUF1858"/>
    <property type="match status" value="1"/>
</dbReference>
<dbReference type="EMBL" id="CYZU01000037">
    <property type="protein sequence ID" value="CUO83301.1"/>
    <property type="molecule type" value="Genomic_DNA"/>
</dbReference>
<name>A0A174IA48_9FIRM</name>
<dbReference type="SUPFAM" id="SSF140683">
    <property type="entry name" value="SP0561-like"/>
    <property type="match status" value="1"/>
</dbReference>
<dbReference type="AlphaFoldDB" id="A0A174IA48"/>
<evidence type="ECO:0000313" key="2">
    <source>
        <dbReference type="EMBL" id="CUO83301.1"/>
    </source>
</evidence>
<sequence length="68" mass="7190">MGQISKSTTIGELLNIYPDAAPILMEIGMHCLGCPSAQMESLEEAAMVHGIDSDLLVEKINASMKANG</sequence>
<dbReference type="RefSeq" id="WP_025653782.1">
    <property type="nucleotide sequence ID" value="NZ_BAAACT010000035.1"/>
</dbReference>
<dbReference type="PANTHER" id="PTHR39341:SF1">
    <property type="entry name" value="DUF1858 DOMAIN-CONTAINING PROTEIN"/>
    <property type="match status" value="1"/>
</dbReference>
<dbReference type="GeneID" id="93336296"/>
<dbReference type="InterPro" id="IPR023883">
    <property type="entry name" value="CHP03980_redox-disulphide"/>
</dbReference>
<dbReference type="Gene3D" id="1.10.3910.10">
    <property type="entry name" value="SP0561-like"/>
    <property type="match status" value="1"/>
</dbReference>